<protein>
    <recommendedName>
        <fullName evidence="3">DNA-binding protein</fullName>
    </recommendedName>
</protein>
<dbReference type="OrthoDB" id="2512975at2"/>
<sequence length="276" mass="32906">MLKLTYINEDWRPMITIADKLYDEACVNYHDHQQQRERGDKVLYYSEKPLLYYFGYSQLTKGLALQKLGRYQESRACIEKYRDLSWMERSSDFDYKIINDFKSFAIGNTYTLDLLEGREEVLPLYVDHISRNKEDILELLAGIITLLEAALKNNFQIDGILEEFAEALDQVKKLCHENSVNIRYFTEYFYLYSLYQFKTKKYYTAFDVLLDSLSYSVKFNDNMAFKKNVAFYETLRQHAERDQNEKYGIQLQAVFERVLQDEVHISLSSLYDPSYR</sequence>
<reference evidence="1 2" key="1">
    <citation type="submission" date="2019-09" db="EMBL/GenBank/DDBJ databases">
        <title>Bacillus ochoae sp. nov., Paenibacillus whitsoniae sp. nov., Paenibacillus spiritus sp. nov. Isolated from the Mars Exploration Rover during spacecraft assembly.</title>
        <authorList>
            <person name="Seuylemezian A."/>
            <person name="Vaishampayan P."/>
        </authorList>
    </citation>
    <scope>NUCLEOTIDE SEQUENCE [LARGE SCALE GENOMIC DNA]</scope>
    <source>
        <strain evidence="1 2">MER_111</strain>
    </source>
</reference>
<name>A0A5J5G9S5_9BACL</name>
<gene>
    <name evidence="1" type="ORF">F4V43_12470</name>
</gene>
<dbReference type="RefSeq" id="WP_150458555.1">
    <property type="nucleotide sequence ID" value="NZ_VYKK01000015.1"/>
</dbReference>
<dbReference type="EMBL" id="VYKK01000015">
    <property type="protein sequence ID" value="KAA9004203.1"/>
    <property type="molecule type" value="Genomic_DNA"/>
</dbReference>
<keyword evidence="2" id="KW-1185">Reference proteome</keyword>
<evidence type="ECO:0000313" key="2">
    <source>
        <dbReference type="Proteomes" id="UP000367750"/>
    </source>
</evidence>
<evidence type="ECO:0000313" key="1">
    <source>
        <dbReference type="EMBL" id="KAA9004203.1"/>
    </source>
</evidence>
<organism evidence="1 2">
    <name type="scientific">Paenibacillus spiritus</name>
    <dbReference type="NCBI Taxonomy" id="2496557"/>
    <lineage>
        <taxon>Bacteria</taxon>
        <taxon>Bacillati</taxon>
        <taxon>Bacillota</taxon>
        <taxon>Bacilli</taxon>
        <taxon>Bacillales</taxon>
        <taxon>Paenibacillaceae</taxon>
        <taxon>Paenibacillus</taxon>
    </lineage>
</organism>
<dbReference type="Proteomes" id="UP000367750">
    <property type="component" value="Unassembled WGS sequence"/>
</dbReference>
<proteinExistence type="predicted"/>
<accession>A0A5J5G9S5</accession>
<evidence type="ECO:0008006" key="3">
    <source>
        <dbReference type="Google" id="ProtNLM"/>
    </source>
</evidence>
<comment type="caution">
    <text evidence="1">The sequence shown here is derived from an EMBL/GenBank/DDBJ whole genome shotgun (WGS) entry which is preliminary data.</text>
</comment>
<dbReference type="AlphaFoldDB" id="A0A5J5G9S5"/>